<comment type="caution">
    <text evidence="1">The sequence shown here is derived from an EMBL/GenBank/DDBJ whole genome shotgun (WGS) entry which is preliminary data.</text>
</comment>
<dbReference type="RefSeq" id="WP_124152135.1">
    <property type="nucleotide sequence ID" value="NZ_RQIS01000011.1"/>
</dbReference>
<evidence type="ECO:0000313" key="1">
    <source>
        <dbReference type="EMBL" id="RQH05001.1"/>
    </source>
</evidence>
<keyword evidence="2" id="KW-1185">Reference proteome</keyword>
<dbReference type="AlphaFoldDB" id="A0A3N6N328"/>
<dbReference type="EMBL" id="RQIS01000011">
    <property type="protein sequence ID" value="RQH05001.1"/>
    <property type="molecule type" value="Genomic_DNA"/>
</dbReference>
<protein>
    <submittedName>
        <fullName evidence="1">Uncharacterized protein</fullName>
    </submittedName>
</protein>
<evidence type="ECO:0000313" key="2">
    <source>
        <dbReference type="Proteomes" id="UP000272778"/>
    </source>
</evidence>
<name>A0A3N6N328_9BURK</name>
<organism evidence="1 2">
    <name type="scientific">Paraburkholderia dinghuensis</name>
    <dbReference type="NCBI Taxonomy" id="2305225"/>
    <lineage>
        <taxon>Bacteria</taxon>
        <taxon>Pseudomonadati</taxon>
        <taxon>Pseudomonadota</taxon>
        <taxon>Betaproteobacteria</taxon>
        <taxon>Burkholderiales</taxon>
        <taxon>Burkholderiaceae</taxon>
        <taxon>Paraburkholderia</taxon>
    </lineage>
</organism>
<dbReference type="Proteomes" id="UP000272778">
    <property type="component" value="Unassembled WGS sequence"/>
</dbReference>
<accession>A0A3N6N328</accession>
<proteinExistence type="predicted"/>
<dbReference type="OrthoDB" id="10006909at2"/>
<gene>
    <name evidence="1" type="ORF">D1Y85_16460</name>
</gene>
<sequence length="90" mass="10340">MDLDDLLTHLRRRYADAPTRPRRTRERSSALDAYLADMQVFTLQRLNSDRPAGFTLKHITAVINSKSEHSFSQTAVRKALIAHGLYELWG</sequence>
<reference evidence="1 2" key="1">
    <citation type="submission" date="2018-11" db="EMBL/GenBank/DDBJ databases">
        <title>Paraburkholderia sp. DHOA04, isolated from soil.</title>
        <authorList>
            <person name="Gao Z.-H."/>
            <person name="Qiu L.-H."/>
            <person name="Fu J.-C."/>
        </authorList>
    </citation>
    <scope>NUCLEOTIDE SEQUENCE [LARGE SCALE GENOMIC DNA]</scope>
    <source>
        <strain evidence="1 2">DHOA04</strain>
    </source>
</reference>